<dbReference type="EMBL" id="VORW01000005">
    <property type="protein sequence ID" value="TXE11410.1"/>
    <property type="molecule type" value="Genomic_DNA"/>
</dbReference>
<evidence type="ECO:0000313" key="1">
    <source>
        <dbReference type="EMBL" id="TXE11410.1"/>
    </source>
</evidence>
<dbReference type="Proteomes" id="UP000321935">
    <property type="component" value="Unassembled WGS sequence"/>
</dbReference>
<protein>
    <submittedName>
        <fullName evidence="1">Uncharacterized protein</fullName>
    </submittedName>
</protein>
<dbReference type="AlphaFoldDB" id="A0A5C7ARX1"/>
<accession>A0A5C7ARX1</accession>
<sequence length="522" mass="57368">MKLKTYCLLTNLTLAWLFTSCGNKNNDSNSNADSATLYSYSLSIEAVNENYLAPALQSFVHASIQDDWLLFAGRTNGNDTLGGLHNLNADYSLKSFPPKSFNPFIYTFNPKTGNQSFLNYSDMLSTIRSIATGANGETEDIQAISKKVGDLLAEHGRIFMCTNPQVVQSGDYLYVVGGYGPPLSETPTKDNYTTSDEIAKINVPLLMRITNQDWNLTVTEWEDLFKFGNNATLRATGGELKKLNDKFYLAAGHNFDTAQVYLNSVYEFNFSEDASTLALTATVTDTISDISPAELLNNPKKADSTSVFRRRDLPIAAALYLDKDNNLAPNFALLGGVFKYGETLAAWNDAIYITPDGAEKYVIDTQYDQKNCNIYSCPDFVIYDSQSKDLHTFLPGGIGNGKPDADLSGFTNTLGYAKYNLTTKASSFDTLSNVYPSNYFYGAEAEFVPNSNARYVTINGMETDVIDGESTFNSSEPVHIGYIYGGIESYEISPSTFGSGKSGASNKVWKVMVSRTPVQGEK</sequence>
<comment type="caution">
    <text evidence="1">The sequence shown here is derived from an EMBL/GenBank/DDBJ whole genome shotgun (WGS) entry which is preliminary data.</text>
</comment>
<dbReference type="PROSITE" id="PS51257">
    <property type="entry name" value="PROKAR_LIPOPROTEIN"/>
    <property type="match status" value="1"/>
</dbReference>
<gene>
    <name evidence="1" type="ORF">ESV85_10835</name>
</gene>
<evidence type="ECO:0000313" key="2">
    <source>
        <dbReference type="Proteomes" id="UP000321935"/>
    </source>
</evidence>
<dbReference type="OrthoDB" id="5526825at2"/>
<organism evidence="1 2">
    <name type="scientific">Algoriphagus aquimarinus</name>
    <dbReference type="NCBI Taxonomy" id="237018"/>
    <lineage>
        <taxon>Bacteria</taxon>
        <taxon>Pseudomonadati</taxon>
        <taxon>Bacteroidota</taxon>
        <taxon>Cytophagia</taxon>
        <taxon>Cytophagales</taxon>
        <taxon>Cyclobacteriaceae</taxon>
        <taxon>Algoriphagus</taxon>
    </lineage>
</organism>
<reference evidence="1 2" key="1">
    <citation type="submission" date="2019-08" db="EMBL/GenBank/DDBJ databases">
        <title>Genomes sequence of Algoriphagus aquimarinus ACAM450.</title>
        <authorList>
            <person name="Bowman J.P."/>
        </authorList>
    </citation>
    <scope>NUCLEOTIDE SEQUENCE [LARGE SCALE GENOMIC DNA]</scope>
    <source>
        <strain evidence="1 2">ACAM 450</strain>
    </source>
</reference>
<proteinExistence type="predicted"/>
<dbReference type="RefSeq" id="WP_146917473.1">
    <property type="nucleotide sequence ID" value="NZ_VORW01000005.1"/>
</dbReference>
<name>A0A5C7ARX1_9BACT</name>